<feature type="compositionally biased region" description="Pro residues" evidence="1">
    <location>
        <begin position="16"/>
        <end position="31"/>
    </location>
</feature>
<evidence type="ECO:0000256" key="1">
    <source>
        <dbReference type="SAM" id="MobiDB-lite"/>
    </source>
</evidence>
<evidence type="ECO:0000313" key="5">
    <source>
        <dbReference type="Proteomes" id="UP001595923"/>
    </source>
</evidence>
<organism evidence="4 5">
    <name type="scientific">Nocardiopsis mangrovi</name>
    <dbReference type="NCBI Taxonomy" id="1179818"/>
    <lineage>
        <taxon>Bacteria</taxon>
        <taxon>Bacillati</taxon>
        <taxon>Actinomycetota</taxon>
        <taxon>Actinomycetes</taxon>
        <taxon>Streptosporangiales</taxon>
        <taxon>Nocardiopsidaceae</taxon>
        <taxon>Nocardiopsis</taxon>
    </lineage>
</organism>
<name>A0ABV9DYQ5_9ACTN</name>
<evidence type="ECO:0000313" key="4">
    <source>
        <dbReference type="EMBL" id="MFC4563902.1"/>
    </source>
</evidence>
<keyword evidence="5" id="KW-1185">Reference proteome</keyword>
<reference evidence="5" key="1">
    <citation type="journal article" date="2019" name="Int. J. Syst. Evol. Microbiol.">
        <title>The Global Catalogue of Microorganisms (GCM) 10K type strain sequencing project: providing services to taxonomists for standard genome sequencing and annotation.</title>
        <authorList>
            <consortium name="The Broad Institute Genomics Platform"/>
            <consortium name="The Broad Institute Genome Sequencing Center for Infectious Disease"/>
            <person name="Wu L."/>
            <person name="Ma J."/>
        </authorList>
    </citation>
    <scope>NUCLEOTIDE SEQUENCE [LARGE SCALE GENOMIC DNA]</scope>
    <source>
        <strain evidence="5">XZYJ18</strain>
    </source>
</reference>
<dbReference type="Proteomes" id="UP001595923">
    <property type="component" value="Unassembled WGS sequence"/>
</dbReference>
<proteinExistence type="predicted"/>
<dbReference type="EMBL" id="JBHSFQ010000019">
    <property type="protein sequence ID" value="MFC4563902.1"/>
    <property type="molecule type" value="Genomic_DNA"/>
</dbReference>
<evidence type="ECO:0000259" key="3">
    <source>
        <dbReference type="Pfam" id="PF07331"/>
    </source>
</evidence>
<feature type="domain" description="DUF1468" evidence="3">
    <location>
        <begin position="65"/>
        <end position="197"/>
    </location>
</feature>
<keyword evidence="2" id="KW-0472">Membrane</keyword>
<keyword evidence="2" id="KW-0812">Transmembrane</keyword>
<keyword evidence="2" id="KW-1133">Transmembrane helix</keyword>
<feature type="transmembrane region" description="Helical" evidence="2">
    <location>
        <begin position="127"/>
        <end position="150"/>
    </location>
</feature>
<accession>A0ABV9DYQ5</accession>
<feature type="transmembrane region" description="Helical" evidence="2">
    <location>
        <begin position="63"/>
        <end position="84"/>
    </location>
</feature>
<sequence>MRAPWLRRAEESAPAASPPGAPEPGGEPEPGAPAASGPDGGAGTPDGTDEHDAPAPLGTAANIGVGIAVVALGAAGMAGAWALGPGEPARPGAGTWPLMVSAATAALGVALLFMAGRTRDTEAFSAASWKVLAGLATMVGFVAVIGVIGFEIPSALLAFVWLRFLGGESWRLSAVASVLIVVAFYVVFVGLLAVPIPHLF</sequence>
<evidence type="ECO:0000256" key="2">
    <source>
        <dbReference type="SAM" id="Phobius"/>
    </source>
</evidence>
<comment type="caution">
    <text evidence="4">The sequence shown here is derived from an EMBL/GenBank/DDBJ whole genome shotgun (WGS) entry which is preliminary data.</text>
</comment>
<feature type="transmembrane region" description="Helical" evidence="2">
    <location>
        <begin position="170"/>
        <end position="194"/>
    </location>
</feature>
<gene>
    <name evidence="4" type="ORF">ACFO4E_18740</name>
</gene>
<dbReference type="RefSeq" id="WP_378576570.1">
    <property type="nucleotide sequence ID" value="NZ_JBHSFQ010000019.1"/>
</dbReference>
<dbReference type="Pfam" id="PF07331">
    <property type="entry name" value="TctB"/>
    <property type="match status" value="1"/>
</dbReference>
<dbReference type="InterPro" id="IPR009936">
    <property type="entry name" value="DUF1468"/>
</dbReference>
<feature type="region of interest" description="Disordered" evidence="1">
    <location>
        <begin position="1"/>
        <end position="57"/>
    </location>
</feature>
<feature type="transmembrane region" description="Helical" evidence="2">
    <location>
        <begin position="96"/>
        <end position="115"/>
    </location>
</feature>
<protein>
    <submittedName>
        <fullName evidence="4">Tripartite tricarboxylate transporter TctB family protein</fullName>
    </submittedName>
</protein>